<dbReference type="RefSeq" id="WP_094367747.1">
    <property type="nucleotide sequence ID" value="NZ_NOJY02000009.1"/>
</dbReference>
<dbReference type="PANTHER" id="PTHR11361">
    <property type="entry name" value="DNA MISMATCH REPAIR PROTEIN MUTS FAMILY MEMBER"/>
    <property type="match status" value="1"/>
</dbReference>
<dbReference type="SUPFAM" id="SSF48334">
    <property type="entry name" value="DNA repair protein MutS, domain III"/>
    <property type="match status" value="1"/>
</dbReference>
<dbReference type="InterPro" id="IPR027417">
    <property type="entry name" value="P-loop_NTPase"/>
</dbReference>
<dbReference type="PANTHER" id="PTHR11361:SF152">
    <property type="entry name" value="DNA MISMATCH REPAIR PROTEIN"/>
    <property type="match status" value="1"/>
</dbReference>
<dbReference type="SMART" id="SM00534">
    <property type="entry name" value="MUTSac"/>
    <property type="match status" value="1"/>
</dbReference>
<dbReference type="SUPFAM" id="SSF52540">
    <property type="entry name" value="P-loop containing nucleoside triphosphate hydrolases"/>
    <property type="match status" value="1"/>
</dbReference>
<dbReference type="Pfam" id="PF00488">
    <property type="entry name" value="MutS_V"/>
    <property type="match status" value="1"/>
</dbReference>
<dbReference type="InterPro" id="IPR045076">
    <property type="entry name" value="MutS"/>
</dbReference>
<dbReference type="Gene3D" id="3.40.50.300">
    <property type="entry name" value="P-loop containing nucleotide triphosphate hydrolases"/>
    <property type="match status" value="1"/>
</dbReference>
<evidence type="ECO:0000256" key="3">
    <source>
        <dbReference type="ARBA" id="ARBA00023125"/>
    </source>
</evidence>
<protein>
    <submittedName>
        <fullName evidence="6">DNA mismatch repair protein MutS</fullName>
    </submittedName>
</protein>
<dbReference type="InterPro" id="IPR000432">
    <property type="entry name" value="DNA_mismatch_repair_MutS_C"/>
</dbReference>
<keyword evidence="4" id="KW-1133">Transmembrane helix</keyword>
<dbReference type="GO" id="GO:0005524">
    <property type="term" value="F:ATP binding"/>
    <property type="evidence" value="ECO:0007669"/>
    <property type="project" value="UniProtKB-KW"/>
</dbReference>
<evidence type="ECO:0000256" key="4">
    <source>
        <dbReference type="SAM" id="Phobius"/>
    </source>
</evidence>
<name>A0A371J5S0_9FIRM</name>
<dbReference type="Proteomes" id="UP000215694">
    <property type="component" value="Unassembled WGS sequence"/>
</dbReference>
<keyword evidence="2" id="KW-0067">ATP-binding</keyword>
<sequence length="560" mass="64629">MRDILYFILGMGCIFLIGALISLIEYLYKMKYIKQNINNKYGKKLDIDDAIYKMASVSSYFENKKITKSIDNITWNDLNMDDVYNTINNTQSTAGRDVLYSILREPLFNEDILTKRDNLIEFFRNNEQIRKDVQYILAKLGYSKELYTTNCLFNSIDNSKSKLLKYNLLSMIPFISLLLIFINFNFLFLCIASMAVNVWISYTEKKHNYNVDGFTYIISMVNTAKKLKNLNISKINQNLHDINLHLDNVKKIRMKSIDGSSVLINADMNVFGEYFNMITLKELRNYEKVKNTVIKNSKDFKALYDYVGSIDALIAVASFRDSLNYYTKPSLIKSSSKNDNILEFDEIYHLLINNPVSNSGSFNNSILLTGSNASGKSTFIKTIAINAILAQTIYTVCAKNYKSSYFNIYTSMALKDDIFSNESYYIVEIKSLKRILDNSNEDIPCLCFVDEILRGTNTVERIASSCEVLSHLEKSNTICFAATHDIELTHLLEDSFGNYHFEETITNRDIEFDYKLHRGRALTRNAIKLLDFIGYDKEIVDNANNRASQFLETGKWKYKI</sequence>
<comment type="caution">
    <text evidence="6">The sequence shown here is derived from an EMBL/GenBank/DDBJ whole genome shotgun (WGS) entry which is preliminary data.</text>
</comment>
<keyword evidence="4" id="KW-0812">Transmembrane</keyword>
<keyword evidence="4" id="KW-0472">Membrane</keyword>
<dbReference type="GO" id="GO:0140664">
    <property type="term" value="F:ATP-dependent DNA damage sensor activity"/>
    <property type="evidence" value="ECO:0007669"/>
    <property type="project" value="InterPro"/>
</dbReference>
<keyword evidence="1" id="KW-0547">Nucleotide-binding</keyword>
<feature type="domain" description="DNA mismatch repair proteins mutS family" evidence="5">
    <location>
        <begin position="363"/>
        <end position="548"/>
    </location>
</feature>
<evidence type="ECO:0000256" key="1">
    <source>
        <dbReference type="ARBA" id="ARBA00022741"/>
    </source>
</evidence>
<reference evidence="6 7" key="1">
    <citation type="journal article" date="2017" name="Genome Announc.">
        <title>Draft Genome Sequence of Romboutsia weinsteinii sp. nov. Strain CCRI-19649(T) Isolated from Surface Water.</title>
        <authorList>
            <person name="Maheux A.F."/>
            <person name="Boudreau D.K."/>
            <person name="Berube E."/>
            <person name="Boissinot M."/>
            <person name="Cantin P."/>
            <person name="Raymond F."/>
            <person name="Corbeil J."/>
            <person name="Omar R.F."/>
            <person name="Bergeron M.G."/>
        </authorList>
    </citation>
    <scope>NUCLEOTIDE SEQUENCE [LARGE SCALE GENOMIC DNA]</scope>
    <source>
        <strain evidence="6 7">CCRI-19649</strain>
    </source>
</reference>
<dbReference type="GO" id="GO:0030983">
    <property type="term" value="F:mismatched DNA binding"/>
    <property type="evidence" value="ECO:0007669"/>
    <property type="project" value="InterPro"/>
</dbReference>
<evidence type="ECO:0000259" key="5">
    <source>
        <dbReference type="SMART" id="SM00534"/>
    </source>
</evidence>
<keyword evidence="7" id="KW-1185">Reference proteome</keyword>
<evidence type="ECO:0000313" key="6">
    <source>
        <dbReference type="EMBL" id="RDY28099.1"/>
    </source>
</evidence>
<dbReference type="GO" id="GO:0005829">
    <property type="term" value="C:cytosol"/>
    <property type="evidence" value="ECO:0007669"/>
    <property type="project" value="TreeGrafter"/>
</dbReference>
<keyword evidence="3" id="KW-0238">DNA-binding</keyword>
<dbReference type="Gene3D" id="1.10.1420.10">
    <property type="match status" value="1"/>
</dbReference>
<evidence type="ECO:0000256" key="2">
    <source>
        <dbReference type="ARBA" id="ARBA00022840"/>
    </source>
</evidence>
<dbReference type="InterPro" id="IPR036187">
    <property type="entry name" value="DNA_mismatch_repair_MutS_sf"/>
</dbReference>
<proteinExistence type="predicted"/>
<dbReference type="EMBL" id="NOJY02000009">
    <property type="protein sequence ID" value="RDY28099.1"/>
    <property type="molecule type" value="Genomic_DNA"/>
</dbReference>
<feature type="transmembrane region" description="Helical" evidence="4">
    <location>
        <begin position="6"/>
        <end position="28"/>
    </location>
</feature>
<accession>A0A371J5S0</accession>
<feature type="transmembrane region" description="Helical" evidence="4">
    <location>
        <begin position="168"/>
        <end position="200"/>
    </location>
</feature>
<dbReference type="GO" id="GO:0006298">
    <property type="term" value="P:mismatch repair"/>
    <property type="evidence" value="ECO:0007669"/>
    <property type="project" value="InterPro"/>
</dbReference>
<dbReference type="AlphaFoldDB" id="A0A371J5S0"/>
<gene>
    <name evidence="6" type="ORF">CHL78_007295</name>
</gene>
<evidence type="ECO:0000313" key="7">
    <source>
        <dbReference type="Proteomes" id="UP000215694"/>
    </source>
</evidence>
<dbReference type="OrthoDB" id="9802448at2"/>
<organism evidence="6 7">
    <name type="scientific">Romboutsia weinsteinii</name>
    <dbReference type="NCBI Taxonomy" id="2020949"/>
    <lineage>
        <taxon>Bacteria</taxon>
        <taxon>Bacillati</taxon>
        <taxon>Bacillota</taxon>
        <taxon>Clostridia</taxon>
        <taxon>Peptostreptococcales</taxon>
        <taxon>Peptostreptococcaceae</taxon>
        <taxon>Romboutsia</taxon>
    </lineage>
</organism>